<reference evidence="7 8" key="1">
    <citation type="submission" date="2020-05" db="EMBL/GenBank/DDBJ databases">
        <title>Identification and distribution of gene clusters putatively required for synthesis of sphingolipid metabolism inhibitors in phylogenetically diverse species of the filamentous fungus Fusarium.</title>
        <authorList>
            <person name="Kim H.-S."/>
            <person name="Busman M."/>
            <person name="Brown D.W."/>
            <person name="Divon H."/>
            <person name="Uhlig S."/>
            <person name="Proctor R.H."/>
        </authorList>
    </citation>
    <scope>NUCLEOTIDE SEQUENCE [LARGE SCALE GENOMIC DNA]</scope>
    <source>
        <strain evidence="7 8">NRRL 53147</strain>
    </source>
</reference>
<dbReference type="GO" id="GO:0016020">
    <property type="term" value="C:membrane"/>
    <property type="evidence" value="ECO:0007669"/>
    <property type="project" value="TreeGrafter"/>
</dbReference>
<dbReference type="EMBL" id="JAAOAM010000099">
    <property type="protein sequence ID" value="KAF5548233.1"/>
    <property type="molecule type" value="Genomic_DNA"/>
</dbReference>
<name>A0A8H5J3K7_9HYPO</name>
<accession>A0A8H5J3K7</accession>
<dbReference type="SUPFAM" id="SSF52151">
    <property type="entry name" value="FabD/lysophospholipase-like"/>
    <property type="match status" value="1"/>
</dbReference>
<evidence type="ECO:0000313" key="7">
    <source>
        <dbReference type="EMBL" id="KAF5548233.1"/>
    </source>
</evidence>
<evidence type="ECO:0000313" key="8">
    <source>
        <dbReference type="Proteomes" id="UP000522262"/>
    </source>
</evidence>
<dbReference type="GO" id="GO:0046486">
    <property type="term" value="P:glycerolipid metabolic process"/>
    <property type="evidence" value="ECO:0007669"/>
    <property type="project" value="UniProtKB-ARBA"/>
</dbReference>
<dbReference type="PROSITE" id="PS51635">
    <property type="entry name" value="PNPLA"/>
    <property type="match status" value="1"/>
</dbReference>
<proteinExistence type="predicted"/>
<keyword evidence="3 4" id="KW-0443">Lipid metabolism</keyword>
<evidence type="ECO:0000256" key="1">
    <source>
        <dbReference type="ARBA" id="ARBA00022801"/>
    </source>
</evidence>
<feature type="active site" description="Nucleophile" evidence="4">
    <location>
        <position position="195"/>
    </location>
</feature>
<dbReference type="PANTHER" id="PTHR24185:SF1">
    <property type="entry name" value="CALCIUM-INDEPENDENT PHOSPHOLIPASE A2-GAMMA"/>
    <property type="match status" value="1"/>
</dbReference>
<evidence type="ECO:0000256" key="2">
    <source>
        <dbReference type="ARBA" id="ARBA00022963"/>
    </source>
</evidence>
<comment type="caution">
    <text evidence="4">Lacks conserved residue(s) required for the propagation of feature annotation.</text>
</comment>
<dbReference type="Pfam" id="PF01734">
    <property type="entry name" value="Patatin"/>
    <property type="match status" value="1"/>
</dbReference>
<sequence>MDSPEISKKLRMMSVLRLARSRRRMHGNVQKAFEQDSALWTGLTLLGSVPDALAMEYVEELACNITKTEKTQKGKKKETEEGTQHKKMSDIGTAIPSLISPGLFPQADDNKSDEEGPWGEKLVLSFDGGGVSAISSLLILKRIMYRIRDLEIIHPEGPAFSSRSIGDKYHSALSDSKKVDEYLPCHYFDYMAGTSTGGLSSIVLGRLRMSVDQAIDNLIDFCNGVFRDPLADFDSTHVHVPAKYSTDKTCEALKTFIMSGIIGETNDISELENIATKEPFMKRGRRTRTIAFSIRNEDGIYHPHIWRSYNGPDSQTSVNRSAMIWEIARATSANRGYFEAIKINGANLRISNRDCIQLSRYSDVGSRT</sequence>
<dbReference type="AlphaFoldDB" id="A0A8H5J3K7"/>
<dbReference type="GO" id="GO:0019369">
    <property type="term" value="P:arachidonate metabolic process"/>
    <property type="evidence" value="ECO:0007669"/>
    <property type="project" value="TreeGrafter"/>
</dbReference>
<dbReference type="GO" id="GO:0047499">
    <property type="term" value="F:calcium-independent phospholipase A2 activity"/>
    <property type="evidence" value="ECO:0007669"/>
    <property type="project" value="TreeGrafter"/>
</dbReference>
<dbReference type="InterPro" id="IPR016035">
    <property type="entry name" value="Acyl_Trfase/lysoPLipase"/>
</dbReference>
<feature type="domain" description="PNPLA" evidence="6">
    <location>
        <begin position="124"/>
        <end position="368"/>
    </location>
</feature>
<dbReference type="InterPro" id="IPR002641">
    <property type="entry name" value="PNPLA_dom"/>
</dbReference>
<keyword evidence="1 4" id="KW-0378">Hydrolase</keyword>
<keyword evidence="8" id="KW-1185">Reference proteome</keyword>
<feature type="short sequence motif" description="GXSXG" evidence="4">
    <location>
        <begin position="193"/>
        <end position="197"/>
    </location>
</feature>
<comment type="caution">
    <text evidence="7">The sequence shown here is derived from an EMBL/GenBank/DDBJ whole genome shotgun (WGS) entry which is preliminary data.</text>
</comment>
<dbReference type="Gene3D" id="3.40.1090.10">
    <property type="entry name" value="Cytosolic phospholipase A2 catalytic domain"/>
    <property type="match status" value="1"/>
</dbReference>
<dbReference type="PANTHER" id="PTHR24185">
    <property type="entry name" value="CALCIUM-INDEPENDENT PHOSPHOLIPASE A2-GAMMA"/>
    <property type="match status" value="1"/>
</dbReference>
<gene>
    <name evidence="7" type="ORF">FMEXI_4797</name>
</gene>
<protein>
    <recommendedName>
        <fullName evidence="6">PNPLA domain-containing protein</fullName>
    </recommendedName>
</protein>
<dbReference type="Proteomes" id="UP000522262">
    <property type="component" value="Unassembled WGS sequence"/>
</dbReference>
<keyword evidence="2 4" id="KW-0442">Lipid degradation</keyword>
<feature type="active site" description="Proton acceptor" evidence="4">
    <location>
        <position position="363"/>
    </location>
</feature>
<evidence type="ECO:0000259" key="6">
    <source>
        <dbReference type="PROSITE" id="PS51635"/>
    </source>
</evidence>
<organism evidence="7 8">
    <name type="scientific">Fusarium mexicanum</name>
    <dbReference type="NCBI Taxonomy" id="751941"/>
    <lineage>
        <taxon>Eukaryota</taxon>
        <taxon>Fungi</taxon>
        <taxon>Dikarya</taxon>
        <taxon>Ascomycota</taxon>
        <taxon>Pezizomycotina</taxon>
        <taxon>Sordariomycetes</taxon>
        <taxon>Hypocreomycetidae</taxon>
        <taxon>Hypocreales</taxon>
        <taxon>Nectriaceae</taxon>
        <taxon>Fusarium</taxon>
        <taxon>Fusarium fujikuroi species complex</taxon>
    </lineage>
</organism>
<evidence type="ECO:0000256" key="5">
    <source>
        <dbReference type="SAM" id="MobiDB-lite"/>
    </source>
</evidence>
<evidence type="ECO:0000256" key="3">
    <source>
        <dbReference type="ARBA" id="ARBA00023098"/>
    </source>
</evidence>
<evidence type="ECO:0000256" key="4">
    <source>
        <dbReference type="PROSITE-ProRule" id="PRU01161"/>
    </source>
</evidence>
<dbReference type="GO" id="GO:0016042">
    <property type="term" value="P:lipid catabolic process"/>
    <property type="evidence" value="ECO:0007669"/>
    <property type="project" value="UniProtKB-UniRule"/>
</dbReference>
<feature type="compositionally biased region" description="Basic and acidic residues" evidence="5">
    <location>
        <begin position="69"/>
        <end position="89"/>
    </location>
</feature>
<feature type="region of interest" description="Disordered" evidence="5">
    <location>
        <begin position="69"/>
        <end position="91"/>
    </location>
</feature>